<proteinExistence type="predicted"/>
<accession>A0ABR7NL54</accession>
<dbReference type="RefSeq" id="WP_262399901.1">
    <property type="nucleotide sequence ID" value="NZ_JACRTB010000010.1"/>
</dbReference>
<organism evidence="3 4">
    <name type="scientific">Yanshouia hominis</name>
    <dbReference type="NCBI Taxonomy" id="2763673"/>
    <lineage>
        <taxon>Bacteria</taxon>
        <taxon>Bacillati</taxon>
        <taxon>Bacillota</taxon>
        <taxon>Clostridia</taxon>
        <taxon>Eubacteriales</taxon>
        <taxon>Oscillospiraceae</taxon>
        <taxon>Yanshouia</taxon>
    </lineage>
</organism>
<evidence type="ECO:0000313" key="3">
    <source>
        <dbReference type="EMBL" id="MBC8576373.1"/>
    </source>
</evidence>
<protein>
    <submittedName>
        <fullName evidence="3">Uncharacterized protein</fullName>
    </submittedName>
</protein>
<dbReference type="Proteomes" id="UP000658131">
    <property type="component" value="Unassembled WGS sequence"/>
</dbReference>
<feature type="compositionally biased region" description="Acidic residues" evidence="1">
    <location>
        <begin position="303"/>
        <end position="312"/>
    </location>
</feature>
<comment type="caution">
    <text evidence="3">The sequence shown here is derived from an EMBL/GenBank/DDBJ whole genome shotgun (WGS) entry which is preliminary data.</text>
</comment>
<evidence type="ECO:0000256" key="1">
    <source>
        <dbReference type="SAM" id="MobiDB-lite"/>
    </source>
</evidence>
<gene>
    <name evidence="3" type="ORF">H8717_08145</name>
</gene>
<feature type="chain" id="PRO_5045641973" evidence="2">
    <location>
        <begin position="24"/>
        <end position="334"/>
    </location>
</feature>
<feature type="compositionally biased region" description="Low complexity" evidence="1">
    <location>
        <begin position="292"/>
        <end position="302"/>
    </location>
</feature>
<keyword evidence="4" id="KW-1185">Reference proteome</keyword>
<evidence type="ECO:0000256" key="2">
    <source>
        <dbReference type="SAM" id="SignalP"/>
    </source>
</evidence>
<keyword evidence="2" id="KW-0732">Signal</keyword>
<sequence length="334" mass="36049">MKKFLTPLSACLLAAMLTTTSFAITRGTVVVKDEYYDDEITAALPGQTVYVGLCSVGSSKETPTKAYLFEAETINSDTGDDDKLFGSKAGKSYSEKGTGGQQLDIVKKEVDDGDDYYFAVLEIKDVKDFPADGYDIVPGVIRVTRKNGDIFKVEPKLDSIGYEEGDDELEEDPLGFSFDKNDDVQIDFPDGGGYFYGVARKNGTIVASMSTEGISSITRRYPDADLRFFLGNGASLTALRSPKLFFEGSEDDYLYEVTGTNTLTNRTSAYDDDEGGFVVSSSTLGKYVVSDTRLSSSGSSSSYDDDDNDGDDTVSPSDQPVYVVPINPSTGAAV</sequence>
<name>A0ABR7NL54_9FIRM</name>
<dbReference type="EMBL" id="JACRTB010000010">
    <property type="protein sequence ID" value="MBC8576373.1"/>
    <property type="molecule type" value="Genomic_DNA"/>
</dbReference>
<reference evidence="3 4" key="1">
    <citation type="submission" date="2020-08" db="EMBL/GenBank/DDBJ databases">
        <title>Genome public.</title>
        <authorList>
            <person name="Liu C."/>
            <person name="Sun Q."/>
        </authorList>
    </citation>
    <scope>NUCLEOTIDE SEQUENCE [LARGE SCALE GENOMIC DNA]</scope>
    <source>
        <strain evidence="3 4">BX1</strain>
    </source>
</reference>
<evidence type="ECO:0000313" key="4">
    <source>
        <dbReference type="Proteomes" id="UP000658131"/>
    </source>
</evidence>
<feature type="signal peptide" evidence="2">
    <location>
        <begin position="1"/>
        <end position="23"/>
    </location>
</feature>
<feature type="region of interest" description="Disordered" evidence="1">
    <location>
        <begin position="292"/>
        <end position="334"/>
    </location>
</feature>